<feature type="region of interest" description="Disordered" evidence="1">
    <location>
        <begin position="1"/>
        <end position="52"/>
    </location>
</feature>
<evidence type="ECO:0000313" key="3">
    <source>
        <dbReference type="Proteomes" id="UP000250235"/>
    </source>
</evidence>
<evidence type="ECO:0000313" key="2">
    <source>
        <dbReference type="EMBL" id="KZV19627.1"/>
    </source>
</evidence>
<keyword evidence="3" id="KW-1185">Reference proteome</keyword>
<dbReference type="EMBL" id="KV016428">
    <property type="protein sequence ID" value="KZV19627.1"/>
    <property type="molecule type" value="Genomic_DNA"/>
</dbReference>
<dbReference type="AlphaFoldDB" id="A0A2Z7ACZ9"/>
<sequence>MKSAGRNVEEEDEQYKSGISSARAESMKSAGRNVEEEDEQYKSGISSARAGIGNDDVSWRKLRATTTTSSLLIERNRETALMTFHFIGE</sequence>
<reference evidence="2 3" key="1">
    <citation type="journal article" date="2015" name="Proc. Natl. Acad. Sci. U.S.A.">
        <title>The resurrection genome of Boea hygrometrica: A blueprint for survival of dehydration.</title>
        <authorList>
            <person name="Xiao L."/>
            <person name="Yang G."/>
            <person name="Zhang L."/>
            <person name="Yang X."/>
            <person name="Zhao S."/>
            <person name="Ji Z."/>
            <person name="Zhou Q."/>
            <person name="Hu M."/>
            <person name="Wang Y."/>
            <person name="Chen M."/>
            <person name="Xu Y."/>
            <person name="Jin H."/>
            <person name="Xiao X."/>
            <person name="Hu G."/>
            <person name="Bao F."/>
            <person name="Hu Y."/>
            <person name="Wan P."/>
            <person name="Li L."/>
            <person name="Deng X."/>
            <person name="Kuang T."/>
            <person name="Xiang C."/>
            <person name="Zhu J.K."/>
            <person name="Oliver M.J."/>
            <person name="He Y."/>
        </authorList>
    </citation>
    <scope>NUCLEOTIDE SEQUENCE [LARGE SCALE GENOMIC DNA]</scope>
    <source>
        <strain evidence="3">cv. XS01</strain>
    </source>
</reference>
<name>A0A2Z7ACZ9_9LAMI</name>
<accession>A0A2Z7ACZ9</accession>
<evidence type="ECO:0000256" key="1">
    <source>
        <dbReference type="SAM" id="MobiDB-lite"/>
    </source>
</evidence>
<protein>
    <submittedName>
        <fullName evidence="2">Uncharacterized protein</fullName>
    </submittedName>
</protein>
<dbReference type="Proteomes" id="UP000250235">
    <property type="component" value="Unassembled WGS sequence"/>
</dbReference>
<gene>
    <name evidence="2" type="ORF">F511_43255</name>
</gene>
<organism evidence="2 3">
    <name type="scientific">Dorcoceras hygrometricum</name>
    <dbReference type="NCBI Taxonomy" id="472368"/>
    <lineage>
        <taxon>Eukaryota</taxon>
        <taxon>Viridiplantae</taxon>
        <taxon>Streptophyta</taxon>
        <taxon>Embryophyta</taxon>
        <taxon>Tracheophyta</taxon>
        <taxon>Spermatophyta</taxon>
        <taxon>Magnoliopsida</taxon>
        <taxon>eudicotyledons</taxon>
        <taxon>Gunneridae</taxon>
        <taxon>Pentapetalae</taxon>
        <taxon>asterids</taxon>
        <taxon>lamiids</taxon>
        <taxon>Lamiales</taxon>
        <taxon>Gesneriaceae</taxon>
        <taxon>Didymocarpoideae</taxon>
        <taxon>Trichosporeae</taxon>
        <taxon>Loxocarpinae</taxon>
        <taxon>Dorcoceras</taxon>
    </lineage>
</organism>
<proteinExistence type="predicted"/>